<sequence length="494" mass="54389">MVNPAKSALRTGASTLAPGTVSMAAMNNPSQLSQIAVLEEELDASRFAIEKVKSDLARSRESYVRRERAYKTRIDELEDNLQRIKTDKTSWMTHDSSMTNLRTNIDSMHETIQENVDMVQERTTKILQEQERDLLRAFRARLFDVQTELDREKRSTDDGNAKEIEENKKLKKDLEWQRDGNDRLEKRNAVIIEENKKLKSKYSTQEKDRNYLIQALVEEKRKSARLSQDCEKAERENQRLQKIVAGYTSKSGGRGMGGTLDSFDFNSPGHHHGGRPGGARPGTTGGMGSLVDTGQDTKYKEIIRRHKRLLDNERSNLAKARERYVMEVRQRTEMEVLLRDAVEDVKTEIAKKSKGGRGGGIHGKMQASSAAMGGSDRKQSILGTAAGSGGVTVDDFTTDDRDRVMELLFAKERVINLLQSKAFPPMTKAASGQAPPPTKEEIALVYDGKEVKGGKGGMEGGAARPSTSSEAMGGGKGGLLPGFGGGGRPGTAGA</sequence>
<dbReference type="EMBL" id="BRYB01000472">
    <property type="protein sequence ID" value="GMI30665.1"/>
    <property type="molecule type" value="Genomic_DNA"/>
</dbReference>
<feature type="coiled-coil region" evidence="1">
    <location>
        <begin position="60"/>
        <end position="87"/>
    </location>
</feature>
<organism evidence="3 4">
    <name type="scientific">Tetraparma gracilis</name>
    <dbReference type="NCBI Taxonomy" id="2962635"/>
    <lineage>
        <taxon>Eukaryota</taxon>
        <taxon>Sar</taxon>
        <taxon>Stramenopiles</taxon>
        <taxon>Ochrophyta</taxon>
        <taxon>Bolidophyceae</taxon>
        <taxon>Parmales</taxon>
        <taxon>Triparmaceae</taxon>
        <taxon>Tetraparma</taxon>
    </lineage>
</organism>
<evidence type="ECO:0000313" key="3">
    <source>
        <dbReference type="EMBL" id="GMI30665.1"/>
    </source>
</evidence>
<reference evidence="3 4" key="1">
    <citation type="journal article" date="2023" name="Commun. Biol.">
        <title>Genome analysis of Parmales, the sister group of diatoms, reveals the evolutionary specialization of diatoms from phago-mixotrophs to photoautotrophs.</title>
        <authorList>
            <person name="Ban H."/>
            <person name="Sato S."/>
            <person name="Yoshikawa S."/>
            <person name="Yamada K."/>
            <person name="Nakamura Y."/>
            <person name="Ichinomiya M."/>
            <person name="Sato N."/>
            <person name="Blanc-Mathieu R."/>
            <person name="Endo H."/>
            <person name="Kuwata A."/>
            <person name="Ogata H."/>
        </authorList>
    </citation>
    <scope>NUCLEOTIDE SEQUENCE [LARGE SCALE GENOMIC DNA]</scope>
</reference>
<gene>
    <name evidence="3" type="ORF">TeGR_g9353</name>
</gene>
<evidence type="ECO:0000256" key="1">
    <source>
        <dbReference type="SAM" id="Coils"/>
    </source>
</evidence>
<feature type="compositionally biased region" description="Gly residues" evidence="2">
    <location>
        <begin position="472"/>
        <end position="494"/>
    </location>
</feature>
<feature type="region of interest" description="Disordered" evidence="2">
    <location>
        <begin position="450"/>
        <end position="494"/>
    </location>
</feature>
<dbReference type="PANTHER" id="PTHR40515">
    <property type="entry name" value="CILIA- AND FLAGELLA-ASSOCIATED PROTEIN 157"/>
    <property type="match status" value="1"/>
</dbReference>
<feature type="coiled-coil region" evidence="1">
    <location>
        <begin position="167"/>
        <end position="250"/>
    </location>
</feature>
<protein>
    <recommendedName>
        <fullName evidence="5">Cilia- and flagella-associated protein 157</fullName>
    </recommendedName>
</protein>
<dbReference type="Proteomes" id="UP001165060">
    <property type="component" value="Unassembled WGS sequence"/>
</dbReference>
<dbReference type="PANTHER" id="PTHR40515:SF1">
    <property type="entry name" value="CILIA- AND FLAGELLA-ASSOCIATED PROTEIN 157"/>
    <property type="match status" value="1"/>
</dbReference>
<evidence type="ECO:0008006" key="5">
    <source>
        <dbReference type="Google" id="ProtNLM"/>
    </source>
</evidence>
<keyword evidence="1" id="KW-0175">Coiled coil</keyword>
<evidence type="ECO:0000256" key="2">
    <source>
        <dbReference type="SAM" id="MobiDB-lite"/>
    </source>
</evidence>
<comment type="caution">
    <text evidence="3">The sequence shown here is derived from an EMBL/GenBank/DDBJ whole genome shotgun (WGS) entry which is preliminary data.</text>
</comment>
<proteinExistence type="predicted"/>
<evidence type="ECO:0000313" key="4">
    <source>
        <dbReference type="Proteomes" id="UP001165060"/>
    </source>
</evidence>
<keyword evidence="4" id="KW-1185">Reference proteome</keyword>
<name>A0ABQ6MQ59_9STRA</name>
<accession>A0ABQ6MQ59</accession>